<sequence length="56" mass="5945">MVGHIQLAGCARTFCGHGPRQLVEFAYSLRTDLHSESQSPAATAPLLMHLHTAGSA</sequence>
<keyword evidence="2" id="KW-1185">Reference proteome</keyword>
<dbReference type="EMBL" id="KE504142">
    <property type="protein sequence ID" value="EPT01391.1"/>
    <property type="molecule type" value="Genomic_DNA"/>
</dbReference>
<proteinExistence type="predicted"/>
<dbReference type="InParanoid" id="S8FIY5"/>
<accession>S8FIY5</accession>
<dbReference type="HOGENOM" id="CLU_3014149_0_0_1"/>
<evidence type="ECO:0000313" key="2">
    <source>
        <dbReference type="Proteomes" id="UP000015241"/>
    </source>
</evidence>
<dbReference type="Proteomes" id="UP000015241">
    <property type="component" value="Unassembled WGS sequence"/>
</dbReference>
<name>S8FIY5_FOMSC</name>
<protein>
    <submittedName>
        <fullName evidence="1">Uncharacterized protein</fullName>
    </submittedName>
</protein>
<gene>
    <name evidence="1" type="ORF">FOMPIDRAFT_1023293</name>
</gene>
<organism evidence="1 2">
    <name type="scientific">Fomitopsis schrenkii</name>
    <name type="common">Brown rot fungus</name>
    <dbReference type="NCBI Taxonomy" id="2126942"/>
    <lineage>
        <taxon>Eukaryota</taxon>
        <taxon>Fungi</taxon>
        <taxon>Dikarya</taxon>
        <taxon>Basidiomycota</taxon>
        <taxon>Agaricomycotina</taxon>
        <taxon>Agaricomycetes</taxon>
        <taxon>Polyporales</taxon>
        <taxon>Fomitopsis</taxon>
    </lineage>
</organism>
<dbReference type="AlphaFoldDB" id="S8FIY5"/>
<reference evidence="1 2" key="1">
    <citation type="journal article" date="2012" name="Science">
        <title>The Paleozoic origin of enzymatic lignin decomposition reconstructed from 31 fungal genomes.</title>
        <authorList>
            <person name="Floudas D."/>
            <person name="Binder M."/>
            <person name="Riley R."/>
            <person name="Barry K."/>
            <person name="Blanchette R.A."/>
            <person name="Henrissat B."/>
            <person name="Martinez A.T."/>
            <person name="Otillar R."/>
            <person name="Spatafora J.W."/>
            <person name="Yadav J.S."/>
            <person name="Aerts A."/>
            <person name="Benoit I."/>
            <person name="Boyd A."/>
            <person name="Carlson A."/>
            <person name="Copeland A."/>
            <person name="Coutinho P.M."/>
            <person name="de Vries R.P."/>
            <person name="Ferreira P."/>
            <person name="Findley K."/>
            <person name="Foster B."/>
            <person name="Gaskell J."/>
            <person name="Glotzer D."/>
            <person name="Gorecki P."/>
            <person name="Heitman J."/>
            <person name="Hesse C."/>
            <person name="Hori C."/>
            <person name="Igarashi K."/>
            <person name="Jurgens J.A."/>
            <person name="Kallen N."/>
            <person name="Kersten P."/>
            <person name="Kohler A."/>
            <person name="Kuees U."/>
            <person name="Kumar T.K.A."/>
            <person name="Kuo A."/>
            <person name="LaButti K."/>
            <person name="Larrondo L.F."/>
            <person name="Lindquist E."/>
            <person name="Ling A."/>
            <person name="Lombard V."/>
            <person name="Lucas S."/>
            <person name="Lundell T."/>
            <person name="Martin R."/>
            <person name="McLaughlin D.J."/>
            <person name="Morgenstern I."/>
            <person name="Morin E."/>
            <person name="Murat C."/>
            <person name="Nagy L.G."/>
            <person name="Nolan M."/>
            <person name="Ohm R.A."/>
            <person name="Patyshakuliyeva A."/>
            <person name="Rokas A."/>
            <person name="Ruiz-Duenas F.J."/>
            <person name="Sabat G."/>
            <person name="Salamov A."/>
            <person name="Samejima M."/>
            <person name="Schmutz J."/>
            <person name="Slot J.C."/>
            <person name="St John F."/>
            <person name="Stenlid J."/>
            <person name="Sun H."/>
            <person name="Sun S."/>
            <person name="Syed K."/>
            <person name="Tsang A."/>
            <person name="Wiebenga A."/>
            <person name="Young D."/>
            <person name="Pisabarro A."/>
            <person name="Eastwood D.C."/>
            <person name="Martin F."/>
            <person name="Cullen D."/>
            <person name="Grigoriev I.V."/>
            <person name="Hibbett D.S."/>
        </authorList>
    </citation>
    <scope>NUCLEOTIDE SEQUENCE</scope>
    <source>
        <strain evidence="2">FP-58527</strain>
    </source>
</reference>
<evidence type="ECO:0000313" key="1">
    <source>
        <dbReference type="EMBL" id="EPT01391.1"/>
    </source>
</evidence>